<evidence type="ECO:0000256" key="7">
    <source>
        <dbReference type="ARBA" id="ARBA00023004"/>
    </source>
</evidence>
<evidence type="ECO:0000256" key="4">
    <source>
        <dbReference type="ARBA" id="ARBA00022723"/>
    </source>
</evidence>
<dbReference type="CDD" id="cd00207">
    <property type="entry name" value="fer2"/>
    <property type="match status" value="1"/>
</dbReference>
<feature type="domain" description="FAD-binding FR-type" evidence="10">
    <location>
        <begin position="21"/>
        <end position="124"/>
    </location>
</feature>
<dbReference type="SUPFAM" id="SSF63380">
    <property type="entry name" value="Riboflavin synthase domain-like"/>
    <property type="match status" value="1"/>
</dbReference>
<dbReference type="InterPro" id="IPR006058">
    <property type="entry name" value="2Fe2S_fd_BS"/>
</dbReference>
<dbReference type="STRING" id="993073.AS029_11155"/>
<evidence type="ECO:0000259" key="9">
    <source>
        <dbReference type="PROSITE" id="PS51085"/>
    </source>
</evidence>
<sequence length="359" mass="38451">MSTAFAPGALLHDHDRWDDDPSPRMLRCARIVARTPHVSTFEFVSDDRRALPRAAGQYVTVSADIDGERVSRCYTVSSPPTRPYSVQLTVKREADGVFSRWLHDTLRVGDRLELSGPAGEFSTAFHPSERVLLLAAGVGITPMIAVLEALHDLGDATDAVLLHNSHDPSSVVFERELAALAEGNDTIRVVQAVSVDPAGTWAGPVGRLDADMLTQHVPDLTTREVFVCGPDAYMQHTVALLGELGVPAERIHVESFVLAEIAPPEVNDTAGAPGHTVHFARSGKSVVIAEGETVLQAAKQVGIRIMTSCQNGLCGTCKIVKIAGEVDIAHNGGIRQREIDAGKILACCSRPKGPVEVDV</sequence>
<keyword evidence="8" id="KW-0411">Iron-sulfur</keyword>
<keyword evidence="3" id="KW-0001">2Fe-2S</keyword>
<evidence type="ECO:0000256" key="1">
    <source>
        <dbReference type="ARBA" id="ARBA00001974"/>
    </source>
</evidence>
<dbReference type="InterPro" id="IPR039261">
    <property type="entry name" value="FNR_nucleotide-bd"/>
</dbReference>
<accession>A0A1G6MG96</accession>
<dbReference type="InterPro" id="IPR001041">
    <property type="entry name" value="2Fe-2S_ferredoxin-type"/>
</dbReference>
<dbReference type="Pfam" id="PF00111">
    <property type="entry name" value="Fer2"/>
    <property type="match status" value="1"/>
</dbReference>
<dbReference type="PANTHER" id="PTHR47354:SF6">
    <property type="entry name" value="NADH OXIDOREDUCTASE HCR"/>
    <property type="match status" value="1"/>
</dbReference>
<feature type="domain" description="2Fe-2S ferredoxin-type" evidence="9">
    <location>
        <begin position="275"/>
        <end position="359"/>
    </location>
</feature>
<dbReference type="InterPro" id="IPR008333">
    <property type="entry name" value="Cbr1-like_FAD-bd_dom"/>
</dbReference>
<dbReference type="RefSeq" id="WP_058232666.1">
    <property type="nucleotide sequence ID" value="NZ_FMYG01000005.1"/>
</dbReference>
<dbReference type="InterPro" id="IPR012675">
    <property type="entry name" value="Beta-grasp_dom_sf"/>
</dbReference>
<name>A0A1G6MG96_9MICO</name>
<dbReference type="InterPro" id="IPR001433">
    <property type="entry name" value="OxRdtase_FAD/NAD-bd"/>
</dbReference>
<keyword evidence="6" id="KW-0560">Oxidoreductase</keyword>
<reference evidence="11 12" key="1">
    <citation type="submission" date="2016-09" db="EMBL/GenBank/DDBJ databases">
        <authorList>
            <person name="Capua I."/>
            <person name="De Benedictis P."/>
            <person name="Joannis T."/>
            <person name="Lombin L.H."/>
            <person name="Cattoli G."/>
        </authorList>
    </citation>
    <scope>NUCLEOTIDE SEQUENCE [LARGE SCALE GENOMIC DNA]</scope>
    <source>
        <strain evidence="11 12">NIO-1002</strain>
    </source>
</reference>
<dbReference type="InterPro" id="IPR017938">
    <property type="entry name" value="Riboflavin_synthase-like_b-brl"/>
</dbReference>
<dbReference type="SUPFAM" id="SSF54292">
    <property type="entry name" value="2Fe-2S ferredoxin-like"/>
    <property type="match status" value="1"/>
</dbReference>
<keyword evidence="4" id="KW-0479">Metal-binding</keyword>
<dbReference type="InterPro" id="IPR050415">
    <property type="entry name" value="MRET"/>
</dbReference>
<organism evidence="11 12">
    <name type="scientific">Microbacterium enclense</name>
    <dbReference type="NCBI Taxonomy" id="993073"/>
    <lineage>
        <taxon>Bacteria</taxon>
        <taxon>Bacillati</taxon>
        <taxon>Actinomycetota</taxon>
        <taxon>Actinomycetes</taxon>
        <taxon>Micrococcales</taxon>
        <taxon>Microbacteriaceae</taxon>
        <taxon>Microbacterium</taxon>
    </lineage>
</organism>
<dbReference type="PROSITE" id="PS51085">
    <property type="entry name" value="2FE2S_FER_2"/>
    <property type="match status" value="1"/>
</dbReference>
<dbReference type="PRINTS" id="PR00406">
    <property type="entry name" value="CYTB5RDTASE"/>
</dbReference>
<dbReference type="CDD" id="cd06215">
    <property type="entry name" value="FNR_iron_sulfur_binding_1"/>
    <property type="match status" value="1"/>
</dbReference>
<evidence type="ECO:0000256" key="5">
    <source>
        <dbReference type="ARBA" id="ARBA00022827"/>
    </source>
</evidence>
<dbReference type="Proteomes" id="UP000183203">
    <property type="component" value="Unassembled WGS sequence"/>
</dbReference>
<evidence type="ECO:0000256" key="8">
    <source>
        <dbReference type="ARBA" id="ARBA00023014"/>
    </source>
</evidence>
<dbReference type="GO" id="GO:0016491">
    <property type="term" value="F:oxidoreductase activity"/>
    <property type="evidence" value="ECO:0007669"/>
    <property type="project" value="UniProtKB-KW"/>
</dbReference>
<dbReference type="InterPro" id="IPR017927">
    <property type="entry name" value="FAD-bd_FR_type"/>
</dbReference>
<evidence type="ECO:0000256" key="3">
    <source>
        <dbReference type="ARBA" id="ARBA00022714"/>
    </source>
</evidence>
<dbReference type="Gene3D" id="3.10.20.30">
    <property type="match status" value="1"/>
</dbReference>
<dbReference type="PROSITE" id="PS51384">
    <property type="entry name" value="FAD_FR"/>
    <property type="match status" value="1"/>
</dbReference>
<dbReference type="Gene3D" id="3.40.50.80">
    <property type="entry name" value="Nucleotide-binding domain of ferredoxin-NADP reductase (FNR) module"/>
    <property type="match status" value="1"/>
</dbReference>
<dbReference type="Pfam" id="PF00175">
    <property type="entry name" value="NAD_binding_1"/>
    <property type="match status" value="1"/>
</dbReference>
<evidence type="ECO:0000256" key="6">
    <source>
        <dbReference type="ARBA" id="ARBA00023002"/>
    </source>
</evidence>
<dbReference type="SUPFAM" id="SSF52343">
    <property type="entry name" value="Ferredoxin reductase-like, C-terminal NADP-linked domain"/>
    <property type="match status" value="1"/>
</dbReference>
<dbReference type="Pfam" id="PF00970">
    <property type="entry name" value="FAD_binding_6"/>
    <property type="match status" value="1"/>
</dbReference>
<dbReference type="GO" id="GO:0046872">
    <property type="term" value="F:metal ion binding"/>
    <property type="evidence" value="ECO:0007669"/>
    <property type="project" value="UniProtKB-KW"/>
</dbReference>
<proteinExistence type="predicted"/>
<evidence type="ECO:0000313" key="11">
    <source>
        <dbReference type="EMBL" id="SDC54543.1"/>
    </source>
</evidence>
<dbReference type="PROSITE" id="PS00197">
    <property type="entry name" value="2FE2S_FER_1"/>
    <property type="match status" value="1"/>
</dbReference>
<dbReference type="EMBL" id="FMYG01000005">
    <property type="protein sequence ID" value="SDC54543.1"/>
    <property type="molecule type" value="Genomic_DNA"/>
</dbReference>
<dbReference type="InterPro" id="IPR036010">
    <property type="entry name" value="2Fe-2S_ferredoxin-like_sf"/>
</dbReference>
<comment type="cofactor">
    <cofactor evidence="1">
        <name>FAD</name>
        <dbReference type="ChEBI" id="CHEBI:57692"/>
    </cofactor>
</comment>
<keyword evidence="5" id="KW-0274">FAD</keyword>
<dbReference type="PANTHER" id="PTHR47354">
    <property type="entry name" value="NADH OXIDOREDUCTASE HCR"/>
    <property type="match status" value="1"/>
</dbReference>
<evidence type="ECO:0000256" key="2">
    <source>
        <dbReference type="ARBA" id="ARBA00022630"/>
    </source>
</evidence>
<dbReference type="OrthoDB" id="9801223at2"/>
<evidence type="ECO:0000313" key="12">
    <source>
        <dbReference type="Proteomes" id="UP000183203"/>
    </source>
</evidence>
<dbReference type="AlphaFoldDB" id="A0A1G6MG96"/>
<keyword evidence="2" id="KW-0285">Flavoprotein</keyword>
<dbReference type="GO" id="GO:0051537">
    <property type="term" value="F:2 iron, 2 sulfur cluster binding"/>
    <property type="evidence" value="ECO:0007669"/>
    <property type="project" value="UniProtKB-KW"/>
</dbReference>
<dbReference type="Gene3D" id="2.40.30.10">
    <property type="entry name" value="Translation factors"/>
    <property type="match status" value="1"/>
</dbReference>
<keyword evidence="7" id="KW-0408">Iron</keyword>
<evidence type="ECO:0000259" key="10">
    <source>
        <dbReference type="PROSITE" id="PS51384"/>
    </source>
</evidence>
<protein>
    <submittedName>
        <fullName evidence="11">Ferredoxin-NADP reductase</fullName>
    </submittedName>
</protein>
<gene>
    <name evidence="11" type="ORF">SAMN05216418_2504</name>
</gene>